<dbReference type="Proteomes" id="UP001327560">
    <property type="component" value="Chromosome 7"/>
</dbReference>
<accession>A0AAQ3KS21</accession>
<evidence type="ECO:0000256" key="1">
    <source>
        <dbReference type="SAM" id="Coils"/>
    </source>
</evidence>
<gene>
    <name evidence="2" type="ORF">Cni_G21419</name>
</gene>
<reference evidence="2 3" key="1">
    <citation type="submission" date="2023-10" db="EMBL/GenBank/DDBJ databases">
        <title>Chromosome-scale genome assembly provides insights into flower coloration mechanisms of Canna indica.</title>
        <authorList>
            <person name="Li C."/>
        </authorList>
    </citation>
    <scope>NUCLEOTIDE SEQUENCE [LARGE SCALE GENOMIC DNA]</scope>
    <source>
        <tissue evidence="2">Flower</tissue>
    </source>
</reference>
<sequence length="210" mass="24101">MEDSGAILREISSFKDMLDQVNEEIEQNIQRTREIESEIVKLSEAEDSYAMRECELAKMITNRGVELHALIQVADVAKAYIKLMESDLKSLKMNGDSIEKIISDKREEFIIQCGEFQDEMKTEENDELSLLLLEKAALENEKHNANKKITALENSTQELIEEILQEIHKSNAALEAEIRDRKSKHMVVLDDIRDLQILLESISSFEDACQ</sequence>
<dbReference type="AlphaFoldDB" id="A0AAQ3KS21"/>
<dbReference type="EMBL" id="CP136896">
    <property type="protein sequence ID" value="WOL12652.1"/>
    <property type="molecule type" value="Genomic_DNA"/>
</dbReference>
<evidence type="ECO:0000313" key="3">
    <source>
        <dbReference type="Proteomes" id="UP001327560"/>
    </source>
</evidence>
<proteinExistence type="predicted"/>
<protein>
    <submittedName>
        <fullName evidence="2">Uncharacterized protein</fullName>
    </submittedName>
</protein>
<feature type="coiled-coil region" evidence="1">
    <location>
        <begin position="121"/>
        <end position="162"/>
    </location>
</feature>
<keyword evidence="1" id="KW-0175">Coiled coil</keyword>
<organism evidence="2 3">
    <name type="scientific">Canna indica</name>
    <name type="common">Indian-shot</name>
    <dbReference type="NCBI Taxonomy" id="4628"/>
    <lineage>
        <taxon>Eukaryota</taxon>
        <taxon>Viridiplantae</taxon>
        <taxon>Streptophyta</taxon>
        <taxon>Embryophyta</taxon>
        <taxon>Tracheophyta</taxon>
        <taxon>Spermatophyta</taxon>
        <taxon>Magnoliopsida</taxon>
        <taxon>Liliopsida</taxon>
        <taxon>Zingiberales</taxon>
        <taxon>Cannaceae</taxon>
        <taxon>Canna</taxon>
    </lineage>
</organism>
<keyword evidence="3" id="KW-1185">Reference proteome</keyword>
<name>A0AAQ3KS21_9LILI</name>
<evidence type="ECO:0000313" key="2">
    <source>
        <dbReference type="EMBL" id="WOL12652.1"/>
    </source>
</evidence>